<dbReference type="GO" id="GO:0015031">
    <property type="term" value="P:protein transport"/>
    <property type="evidence" value="ECO:0007669"/>
    <property type="project" value="UniProtKB-KW"/>
</dbReference>
<evidence type="ECO:0000313" key="11">
    <source>
        <dbReference type="Proteomes" id="UP001515480"/>
    </source>
</evidence>
<evidence type="ECO:0000256" key="9">
    <source>
        <dbReference type="SAM" id="MobiDB-lite"/>
    </source>
</evidence>
<dbReference type="Pfam" id="PF04124">
    <property type="entry name" value="Dor1"/>
    <property type="match status" value="1"/>
</dbReference>
<keyword evidence="5" id="KW-0653">Protein transport</keyword>
<dbReference type="EMBL" id="JBGBPQ010000007">
    <property type="protein sequence ID" value="KAL1522175.1"/>
    <property type="molecule type" value="Genomic_DNA"/>
</dbReference>
<evidence type="ECO:0000256" key="7">
    <source>
        <dbReference type="ARBA" id="ARBA00023136"/>
    </source>
</evidence>
<feature type="region of interest" description="Disordered" evidence="9">
    <location>
        <begin position="1"/>
        <end position="21"/>
    </location>
</feature>
<evidence type="ECO:0000256" key="4">
    <source>
        <dbReference type="ARBA" id="ARBA00022448"/>
    </source>
</evidence>
<comment type="subcellular location">
    <subcellularLocation>
        <location evidence="1">Golgi apparatus membrane</location>
        <topology evidence="1">Peripheral membrane protein</topology>
    </subcellularLocation>
</comment>
<reference evidence="10 11" key="1">
    <citation type="journal article" date="2024" name="Science">
        <title>Giant polyketide synthase enzymes in the biosynthesis of giant marine polyether toxins.</title>
        <authorList>
            <person name="Fallon T.R."/>
            <person name="Shende V.V."/>
            <person name="Wierzbicki I.H."/>
            <person name="Pendleton A.L."/>
            <person name="Watervoot N.F."/>
            <person name="Auber R.P."/>
            <person name="Gonzalez D.J."/>
            <person name="Wisecaver J.H."/>
            <person name="Moore B.S."/>
        </authorList>
    </citation>
    <scope>NUCLEOTIDE SEQUENCE [LARGE SCALE GENOMIC DNA]</scope>
    <source>
        <strain evidence="10 11">12B1</strain>
    </source>
</reference>
<feature type="compositionally biased region" description="Low complexity" evidence="9">
    <location>
        <begin position="470"/>
        <end position="480"/>
    </location>
</feature>
<dbReference type="PANTHER" id="PTHR21311:SF0">
    <property type="entry name" value="CONSERVED OLIGOMERIC GOLGI COMPLEX SUBUNIT 8"/>
    <property type="match status" value="1"/>
</dbReference>
<dbReference type="SUPFAM" id="SSF74788">
    <property type="entry name" value="Cullin repeat-like"/>
    <property type="match status" value="1"/>
</dbReference>
<dbReference type="GO" id="GO:0000139">
    <property type="term" value="C:Golgi membrane"/>
    <property type="evidence" value="ECO:0007669"/>
    <property type="project" value="UniProtKB-SubCell"/>
</dbReference>
<dbReference type="PANTHER" id="PTHR21311">
    <property type="entry name" value="CONSERVED OLIGOMERIC GOLGI COMPLEX COMPONENT 8"/>
    <property type="match status" value="1"/>
</dbReference>
<sequence length="671" mass="71688">MPPTDEPTSLRDALASSSASIPPDQLDALLDELAGLTLEQIRRRPAQLRATLTGLRAQLAGLLHGSAPAFVQSAHSLTQVHEHTRRVHEHLQALERRLPAAADEAAALADALTQHAALREQHALLLEQLPGVVEVLEQPQLMDACVRNGMIDEALELEAAVRSAALLHADVPLLVRTAADVSAQLLSLRDALLAQLCAPLKLPAALSCVGYLRRLPPPYAMGDAELRAAFLSSRDVFFSQLETGLARDSAASYLLKYIDLCRVHWYDVVTQYRALFGAEKSVGVADGGLPNDPAVRSSDGARRSVVVPEGGGSHVIVMGRSGTARMAPLPAGAKCGERVEVEMPTDASFGEQLADELAPPDQLGRLLLSGWAAGRVAHLLLTVETSLPQVQEGPYLAHLMEQCATCGASLALVGLDFTPLVRHHFRHAIFSLLQSGCEAALEHWREALSAYRWNAPIPPPPTDARRSADAPPLAAGGKRAAPPPPPLAMLQHPPVGVLLNHFLTVFNELRQCMPYELRPQVFERVGEALLQAVGCLAALPARPSFSKQAEEHYRSFCACMAAHLLPYLVASLEVLAWKPPVEWGRQYSEADAPDGLGEALSRKVTAALQPLFSTPPAEAPSPEPPASHPRPSNQLRAAPADAMAAEPSSRASAHDGAVGNPERGHAAAEDA</sequence>
<keyword evidence="4" id="KW-0813">Transport</keyword>
<organism evidence="10 11">
    <name type="scientific">Prymnesium parvum</name>
    <name type="common">Toxic golden alga</name>
    <dbReference type="NCBI Taxonomy" id="97485"/>
    <lineage>
        <taxon>Eukaryota</taxon>
        <taxon>Haptista</taxon>
        <taxon>Haptophyta</taxon>
        <taxon>Prymnesiophyceae</taxon>
        <taxon>Prymnesiales</taxon>
        <taxon>Prymnesiaceae</taxon>
        <taxon>Prymnesium</taxon>
    </lineage>
</organism>
<comment type="caution">
    <text evidence="10">The sequence shown here is derived from an EMBL/GenBank/DDBJ whole genome shotgun (WGS) entry which is preliminary data.</text>
</comment>
<keyword evidence="7" id="KW-0472">Membrane</keyword>
<comment type="similarity">
    <text evidence="2">Belongs to the COG8 family.</text>
</comment>
<dbReference type="InterPro" id="IPR007255">
    <property type="entry name" value="COG8"/>
</dbReference>
<feature type="region of interest" description="Disordered" evidence="9">
    <location>
        <begin position="459"/>
        <end position="486"/>
    </location>
</feature>
<keyword evidence="6" id="KW-0333">Golgi apparatus</keyword>
<name>A0AB34JMI2_PRYPA</name>
<evidence type="ECO:0000256" key="3">
    <source>
        <dbReference type="ARBA" id="ARBA00020983"/>
    </source>
</evidence>
<feature type="compositionally biased region" description="Low complexity" evidence="9">
    <location>
        <begin position="629"/>
        <end position="645"/>
    </location>
</feature>
<dbReference type="InterPro" id="IPR016159">
    <property type="entry name" value="Cullin_repeat-like_dom_sf"/>
</dbReference>
<evidence type="ECO:0000313" key="10">
    <source>
        <dbReference type="EMBL" id="KAL1522175.1"/>
    </source>
</evidence>
<evidence type="ECO:0000256" key="8">
    <source>
        <dbReference type="ARBA" id="ARBA00031347"/>
    </source>
</evidence>
<protein>
    <recommendedName>
        <fullName evidence="3">Conserved oligomeric Golgi complex subunit 8</fullName>
    </recommendedName>
    <alternativeName>
        <fullName evidence="8">Component of oligomeric Golgi complex 8</fullName>
    </alternativeName>
</protein>
<dbReference type="GO" id="GO:0006891">
    <property type="term" value="P:intra-Golgi vesicle-mediated transport"/>
    <property type="evidence" value="ECO:0007669"/>
    <property type="project" value="TreeGrafter"/>
</dbReference>
<feature type="compositionally biased region" description="Pro residues" evidence="9">
    <location>
        <begin position="617"/>
        <end position="628"/>
    </location>
</feature>
<feature type="compositionally biased region" description="Basic and acidic residues" evidence="9">
    <location>
        <begin position="662"/>
        <end position="671"/>
    </location>
</feature>
<dbReference type="AlphaFoldDB" id="A0AB34JMI2"/>
<feature type="region of interest" description="Disordered" evidence="9">
    <location>
        <begin position="612"/>
        <end position="671"/>
    </location>
</feature>
<dbReference type="GO" id="GO:0017119">
    <property type="term" value="C:Golgi transport complex"/>
    <property type="evidence" value="ECO:0007669"/>
    <property type="project" value="InterPro"/>
</dbReference>
<keyword evidence="11" id="KW-1185">Reference proteome</keyword>
<evidence type="ECO:0000256" key="2">
    <source>
        <dbReference type="ARBA" id="ARBA00006419"/>
    </source>
</evidence>
<evidence type="ECO:0000256" key="1">
    <source>
        <dbReference type="ARBA" id="ARBA00004395"/>
    </source>
</evidence>
<evidence type="ECO:0000256" key="5">
    <source>
        <dbReference type="ARBA" id="ARBA00022927"/>
    </source>
</evidence>
<proteinExistence type="inferred from homology"/>
<evidence type="ECO:0000256" key="6">
    <source>
        <dbReference type="ARBA" id="ARBA00023034"/>
    </source>
</evidence>
<accession>A0AB34JMI2</accession>
<gene>
    <name evidence="10" type="ORF">AB1Y20_021814</name>
</gene>
<dbReference type="Proteomes" id="UP001515480">
    <property type="component" value="Unassembled WGS sequence"/>
</dbReference>